<dbReference type="Pfam" id="PF13402">
    <property type="entry name" value="Peptidase_M60"/>
    <property type="match status" value="1"/>
</dbReference>
<proteinExistence type="predicted"/>
<dbReference type="PROSITE" id="PS51723">
    <property type="entry name" value="PEPTIDASE_M60"/>
    <property type="match status" value="1"/>
</dbReference>
<organismHost>
    <name type="scientific">Lepidoptera</name>
    <name type="common">moths &amp; butterflies</name>
    <dbReference type="NCBI Taxonomy" id="7088"/>
</organismHost>
<organism evidence="3">
    <name type="scientific">Lymantria dispar multicapsid nuclear polyhedrosis virus</name>
    <name type="common">LdMNPV</name>
    <dbReference type="NCBI Taxonomy" id="10449"/>
    <lineage>
        <taxon>Viruses</taxon>
        <taxon>Viruses incertae sedis</taxon>
        <taxon>Naldaviricetes</taxon>
        <taxon>Lefavirales</taxon>
        <taxon>Baculoviridae</taxon>
        <taxon>Alphabaculovirus</taxon>
        <taxon>Alphabaculovirus lydisparis</taxon>
    </lineage>
</organism>
<sequence>MNSVTVTLNVLPVELPAYLDVSETALALHHSRVPLGYVCNETTIITVRSTAACELWFLNNNRNQELSFVINSDESSTLTHNRVYVPFVNRIVGGDAGGFTIVCTIENYLTVLPHYTHNNTNETSFKNEVRASDETTCYAFLELEHALLLVPPADRDELLALNLMSINNFYTTIVNTFDNLIGLINNASSSSFDNNFNKKFFCKADVNGAGVAYYGRNWTAQTSSSMTRYLQPRTTNWMVFHEIAHAYDFQFVGNTPSLGEVWNNILADRYQYDFMTYEERQREASVYENGNRERVELDITNLISNGTVYNYWSFYQKLIVFTWMMDTPQGRRVMNRINRQFRQIKVTEPNPRYMTIFDWWVLLSDVDFVPFLKLMQIPLVSCRILPNNHVVDSFLYADSLVRSKRIYYPVRELVRNFDVITNSYGLVVDSNYSLILPTEINVRTSFIIQCVIDDRQQITAQTFHIYDGTHLMLQLQINESNQLVVNNLPVGVYTIVAPRGRNRRYKLYFDAPHSIAGLHEHLYLIANDTGEPKRLIYEPMTSSPAGDCIMGHVLGINNMYRAKVIINFKLQTLYVHSYNQVYNQGYGTGRYFQINISEDSEIFFNHTFGGTQNVVGTLSSNFRKNNTVYTYHPQGNIRMNFMNVLVGLNNTILLSEIWHDNINLPTRIEAITTRINECVAYLYANASRLIPFENPIKDELYMSIQSLPDKDYYMKLYEPFLPIYFKSNLFPDAPASINVAIMLIVAGFILVILLVVFFFFLMRRSASKPQTDV</sequence>
<evidence type="ECO:0000256" key="1">
    <source>
        <dbReference type="SAM" id="Phobius"/>
    </source>
</evidence>
<keyword evidence="1" id="KW-0812">Transmembrane</keyword>
<dbReference type="InterPro" id="IPR031161">
    <property type="entry name" value="Peptidase_M60_dom"/>
</dbReference>
<dbReference type="Gene3D" id="3.40.390.80">
    <property type="entry name" value="Peptidase M60, enhancin-like domain 2"/>
    <property type="match status" value="1"/>
</dbReference>
<protein>
    <submittedName>
        <fullName evidence="3">Viral expression factor 1</fullName>
    </submittedName>
</protein>
<evidence type="ECO:0000313" key="3">
    <source>
        <dbReference type="EMBL" id="ANS70948.1"/>
    </source>
</evidence>
<reference evidence="3" key="1">
    <citation type="journal article" date="2016" name="J. Invertebr. Pathol.">
        <title>An alphabaculovirus isolated from dead Lymantria dispar larvae shows high genetic similarity to baculovirus previously isolated from Lymantria monacha - An example of adaptation to a new host.</title>
        <authorList>
            <person name="Rabalski L."/>
            <person name="Krejmer-Rabalska M."/>
            <person name="Skrzecz I."/>
            <person name="Wasag B."/>
            <person name="Szewczyk B."/>
        </authorList>
    </citation>
    <scope>NUCLEOTIDE SEQUENCE</scope>
    <source>
        <strain evidence="3">BNP</strain>
    </source>
</reference>
<keyword evidence="1" id="KW-0472">Membrane</keyword>
<feature type="transmembrane region" description="Helical" evidence="1">
    <location>
        <begin position="739"/>
        <end position="761"/>
    </location>
</feature>
<name>A0A1B1MQU5_NPVLD</name>
<feature type="domain" description="Peptidase M60" evidence="2">
    <location>
        <begin position="30"/>
        <end position="329"/>
    </location>
</feature>
<dbReference type="SMART" id="SM01276">
    <property type="entry name" value="M60-like"/>
    <property type="match status" value="1"/>
</dbReference>
<dbReference type="EMBL" id="KU377538">
    <property type="protein sequence ID" value="ANS70948.1"/>
    <property type="molecule type" value="Genomic_DNA"/>
</dbReference>
<evidence type="ECO:0000259" key="2">
    <source>
        <dbReference type="PROSITE" id="PS51723"/>
    </source>
</evidence>
<keyword evidence="1" id="KW-1133">Transmembrane helix</keyword>
<accession>A0A1B1MQU5</accession>